<protein>
    <submittedName>
        <fullName evidence="1">Uncharacterized protein</fullName>
    </submittedName>
</protein>
<dbReference type="VEuPathDB" id="MicrosporidiaDB:Eint_081165"/>
<name>W8PGT6_ENCIT</name>
<dbReference type="HOGENOM" id="CLU_199206_0_0_1"/>
<dbReference type="KEGG" id="ein:Eint_081165"/>
<dbReference type="GeneID" id="20314076"/>
<dbReference type="Proteomes" id="UP000002313">
    <property type="component" value="Chromosome VIII"/>
</dbReference>
<dbReference type="RefSeq" id="XP_009161886.1">
    <property type="nucleotide sequence ID" value="XM_009163622.1"/>
</dbReference>
<organism evidence="1 2">
    <name type="scientific">Encephalitozoon intestinalis (strain ATCC 50506)</name>
    <name type="common">Microsporidian parasite</name>
    <name type="synonym">Septata intestinalis</name>
    <dbReference type="NCBI Taxonomy" id="876142"/>
    <lineage>
        <taxon>Eukaryota</taxon>
        <taxon>Fungi</taxon>
        <taxon>Fungi incertae sedis</taxon>
        <taxon>Microsporidia</taxon>
        <taxon>Unikaryonidae</taxon>
        <taxon>Encephalitozoon</taxon>
    </lineage>
</organism>
<sequence length="76" mass="8902">MDTSKDLEIKTKIRLKLLAIDKMLTEDLGKEEIKELRQRIWQLLGRKEEMKSGISRPTATTKDLYRANEAYEGYSL</sequence>
<gene>
    <name evidence="1" type="ORF">Eint_081165</name>
</gene>
<dbReference type="AlphaFoldDB" id="W8PGT6"/>
<reference evidence="1 2" key="2">
    <citation type="journal article" date="2012" name="Proc. Natl. Acad. Sci. U.S.A.">
        <title>Gain and loss of multiple functionally related, horizontally transferred genes in the reduced genomes of two microsporidian parasites.</title>
        <authorList>
            <person name="Pombert J.-F."/>
            <person name="Selman M."/>
            <person name="Burki F."/>
            <person name="Bardell F.T."/>
            <person name="Farinelli L."/>
            <person name="Solter L.F."/>
            <person name="Whitman D.W."/>
            <person name="Weiss L.M."/>
            <person name="Corradi N."/>
            <person name="Keeling P.J."/>
        </authorList>
    </citation>
    <scope>NUCLEOTIDE SEQUENCE [LARGE SCALE GENOMIC DNA]</scope>
    <source>
        <strain evidence="1 2">ATCC 50506</strain>
    </source>
</reference>
<evidence type="ECO:0000313" key="1">
    <source>
        <dbReference type="EMBL" id="AHL30141.1"/>
    </source>
</evidence>
<reference evidence="1 2" key="1">
    <citation type="journal article" date="2010" name="Nat. Commun.">
        <title>The complete sequence of the smallest known nuclear genome from the microsporidian Encephalitozoon intestinalis.</title>
        <authorList>
            <person name="Corradi N."/>
            <person name="Pombert J.-F."/>
            <person name="Farinelli L."/>
            <person name="Didier E.S."/>
            <person name="Keeling P.J."/>
        </authorList>
    </citation>
    <scope>NUCLEOTIDE SEQUENCE [LARGE SCALE GENOMIC DNA]</scope>
    <source>
        <strain evidence="1 2">ATCC 50506</strain>
    </source>
</reference>
<dbReference type="EMBL" id="CP001949">
    <property type="protein sequence ID" value="AHL30141.1"/>
    <property type="molecule type" value="Genomic_DNA"/>
</dbReference>
<dbReference type="OrthoDB" id="2193110at2759"/>
<evidence type="ECO:0000313" key="2">
    <source>
        <dbReference type="Proteomes" id="UP000002313"/>
    </source>
</evidence>
<accession>W8PGT6</accession>
<proteinExistence type="predicted"/>
<keyword evidence="2" id="KW-1185">Reference proteome</keyword>